<evidence type="ECO:0000313" key="3">
    <source>
        <dbReference type="Proteomes" id="UP001279734"/>
    </source>
</evidence>
<feature type="region of interest" description="Disordered" evidence="1">
    <location>
        <begin position="90"/>
        <end position="116"/>
    </location>
</feature>
<gene>
    <name evidence="2" type="ORF">Nepgr_011958</name>
</gene>
<dbReference type="Proteomes" id="UP001279734">
    <property type="component" value="Unassembled WGS sequence"/>
</dbReference>
<evidence type="ECO:0000256" key="1">
    <source>
        <dbReference type="SAM" id="MobiDB-lite"/>
    </source>
</evidence>
<feature type="compositionally biased region" description="Basic residues" evidence="1">
    <location>
        <begin position="103"/>
        <end position="112"/>
    </location>
</feature>
<reference evidence="2" key="1">
    <citation type="submission" date="2023-05" db="EMBL/GenBank/DDBJ databases">
        <title>Nepenthes gracilis genome sequencing.</title>
        <authorList>
            <person name="Fukushima K."/>
        </authorList>
    </citation>
    <scope>NUCLEOTIDE SEQUENCE</scope>
    <source>
        <strain evidence="2">SING2019-196</strain>
    </source>
</reference>
<keyword evidence="3" id="KW-1185">Reference proteome</keyword>
<dbReference type="PANTHER" id="PTHR35304">
    <property type="entry name" value="OS05G0120300 PROTEIN-RELATED"/>
    <property type="match status" value="1"/>
</dbReference>
<comment type="caution">
    <text evidence="2">The sequence shown here is derived from an EMBL/GenBank/DDBJ whole genome shotgun (WGS) entry which is preliminary data.</text>
</comment>
<protein>
    <submittedName>
        <fullName evidence="2">Uncharacterized protein</fullName>
    </submittedName>
</protein>
<feature type="compositionally biased region" description="Low complexity" evidence="1">
    <location>
        <begin position="90"/>
        <end position="100"/>
    </location>
</feature>
<dbReference type="EMBL" id="BSYO01000009">
    <property type="protein sequence ID" value="GMH10117.1"/>
    <property type="molecule type" value="Genomic_DNA"/>
</dbReference>
<accession>A0AAD3SF91</accession>
<sequence>MSSVCISSCVNDTRVPVRVRATYVNLYKWPESDAEFVRSVSSRGAGHPRPRVVDSISCRQLYLRSYTFTREESMNERTINCIGRVKEKVVNGGKNNNNSDGKTKKKKKKKKKSNEAVRKVREVPCAALKAIFRKLLFCSASVDVVHGND</sequence>
<proteinExistence type="predicted"/>
<organism evidence="2 3">
    <name type="scientific">Nepenthes gracilis</name>
    <name type="common">Slender pitcher plant</name>
    <dbReference type="NCBI Taxonomy" id="150966"/>
    <lineage>
        <taxon>Eukaryota</taxon>
        <taxon>Viridiplantae</taxon>
        <taxon>Streptophyta</taxon>
        <taxon>Embryophyta</taxon>
        <taxon>Tracheophyta</taxon>
        <taxon>Spermatophyta</taxon>
        <taxon>Magnoliopsida</taxon>
        <taxon>eudicotyledons</taxon>
        <taxon>Gunneridae</taxon>
        <taxon>Pentapetalae</taxon>
        <taxon>Caryophyllales</taxon>
        <taxon>Nepenthaceae</taxon>
        <taxon>Nepenthes</taxon>
    </lineage>
</organism>
<dbReference type="AlphaFoldDB" id="A0AAD3SF91"/>
<dbReference type="PANTHER" id="PTHR35304:SF1">
    <property type="entry name" value="OS05G0120300 PROTEIN"/>
    <property type="match status" value="1"/>
</dbReference>
<evidence type="ECO:0000313" key="2">
    <source>
        <dbReference type="EMBL" id="GMH10117.1"/>
    </source>
</evidence>
<name>A0AAD3SF91_NEPGR</name>